<name>A0A1M5G9F4_9BACT</name>
<gene>
    <name evidence="3" type="ORF">SAMN05444362_113101</name>
</gene>
<dbReference type="Proteomes" id="UP000184480">
    <property type="component" value="Unassembled WGS sequence"/>
</dbReference>
<dbReference type="RefSeq" id="WP_062181292.1">
    <property type="nucleotide sequence ID" value="NZ_BBXL01000012.1"/>
</dbReference>
<dbReference type="STRING" id="1346286.SAMN05444362_113101"/>
<keyword evidence="4" id="KW-1185">Reference proteome</keyword>
<evidence type="ECO:0000313" key="3">
    <source>
        <dbReference type="EMBL" id="SHG00346.1"/>
    </source>
</evidence>
<proteinExistence type="predicted"/>
<evidence type="ECO:0000313" key="4">
    <source>
        <dbReference type="Proteomes" id="UP000184480"/>
    </source>
</evidence>
<evidence type="ECO:0000259" key="2">
    <source>
        <dbReference type="Pfam" id="PF13568"/>
    </source>
</evidence>
<organism evidence="3 4">
    <name type="scientific">Dysgonomonas macrotermitis</name>
    <dbReference type="NCBI Taxonomy" id="1346286"/>
    <lineage>
        <taxon>Bacteria</taxon>
        <taxon>Pseudomonadati</taxon>
        <taxon>Bacteroidota</taxon>
        <taxon>Bacteroidia</taxon>
        <taxon>Bacteroidales</taxon>
        <taxon>Dysgonomonadaceae</taxon>
        <taxon>Dysgonomonas</taxon>
    </lineage>
</organism>
<dbReference type="InterPro" id="IPR025665">
    <property type="entry name" value="Beta-barrel_OMP_2"/>
</dbReference>
<protein>
    <submittedName>
        <fullName evidence="3">Outer membrane protein beta-barrel domain-containing protein</fullName>
    </submittedName>
</protein>
<dbReference type="EMBL" id="FQUC01000013">
    <property type="protein sequence ID" value="SHG00346.1"/>
    <property type="molecule type" value="Genomic_DNA"/>
</dbReference>
<evidence type="ECO:0000256" key="1">
    <source>
        <dbReference type="SAM" id="SignalP"/>
    </source>
</evidence>
<dbReference type="OrthoDB" id="997409at2"/>
<dbReference type="Pfam" id="PF13568">
    <property type="entry name" value="OMP_b-brl_2"/>
    <property type="match status" value="1"/>
</dbReference>
<reference evidence="4" key="1">
    <citation type="submission" date="2016-11" db="EMBL/GenBank/DDBJ databases">
        <authorList>
            <person name="Varghese N."/>
            <person name="Submissions S."/>
        </authorList>
    </citation>
    <scope>NUCLEOTIDE SEQUENCE [LARGE SCALE GENOMIC DNA]</scope>
    <source>
        <strain evidence="4">DSM 27370</strain>
    </source>
</reference>
<keyword evidence="1" id="KW-0732">Signal</keyword>
<feature type="domain" description="Outer membrane protein beta-barrel" evidence="2">
    <location>
        <begin position="22"/>
        <end position="208"/>
    </location>
</feature>
<dbReference type="AlphaFoldDB" id="A0A1M5G9F4"/>
<sequence>MKKLKISLLTFILMCFVTNMSAQTNNFQFGVKAGLNLSNASVNDASESNARLGFHAGVTVDYTLPMNFMIQSGLLFSVKGSKQEKLNGSDWIPNSPDMTHTFSQLYLEVPLYGAYRLVTASDLSLVFGAGPYLGYGIGGKTKQKFNNSTDNTEYKWDTFGDGVYDNSRDHLKGETLNRFDFGAGVKLALEYRRYTFDVGVTSSIINIANHDNYKDMRYRNLNASFSLGYKF</sequence>
<feature type="signal peptide" evidence="1">
    <location>
        <begin position="1"/>
        <end position="22"/>
    </location>
</feature>
<accession>A0A1M5G9F4</accession>
<feature type="chain" id="PRO_5009910372" evidence="1">
    <location>
        <begin position="23"/>
        <end position="231"/>
    </location>
</feature>